<evidence type="ECO:0000313" key="2">
    <source>
        <dbReference type="EMBL" id="EEV25433.1"/>
    </source>
</evidence>
<protein>
    <submittedName>
        <fullName evidence="2">Uncharacterized protein</fullName>
    </submittedName>
</protein>
<proteinExistence type="predicted"/>
<name>A0ABM9YVN3_9PAST</name>
<dbReference type="EMBL" id="ACFT01000143">
    <property type="protein sequence ID" value="EEV25433.1"/>
    <property type="molecule type" value="Genomic_DNA"/>
</dbReference>
<gene>
    <name evidence="2" type="ORF">AM202_04397</name>
</gene>
<dbReference type="Proteomes" id="UP000003394">
    <property type="component" value="Unassembled WGS sequence"/>
</dbReference>
<organism evidence="2 3">
    <name type="scientific">Actinobacillus minor 202</name>
    <dbReference type="NCBI Taxonomy" id="591023"/>
    <lineage>
        <taxon>Bacteria</taxon>
        <taxon>Pseudomonadati</taxon>
        <taxon>Pseudomonadota</taxon>
        <taxon>Gammaproteobacteria</taxon>
        <taxon>Pasteurellales</taxon>
        <taxon>Pasteurellaceae</taxon>
        <taxon>Actinobacillus</taxon>
    </lineage>
</organism>
<accession>A0ABM9YVN3</accession>
<keyword evidence="3" id="KW-1185">Reference proteome</keyword>
<evidence type="ECO:0000256" key="1">
    <source>
        <dbReference type="SAM" id="MobiDB-lite"/>
    </source>
</evidence>
<comment type="caution">
    <text evidence="2">The sequence shown here is derived from an EMBL/GenBank/DDBJ whole genome shotgun (WGS) entry which is preliminary data.</text>
</comment>
<feature type="region of interest" description="Disordered" evidence="1">
    <location>
        <begin position="432"/>
        <end position="458"/>
    </location>
</feature>
<reference evidence="2 3" key="1">
    <citation type="journal article" date="2010" name="Vet. Microbiol.">
        <title>Production of haemolysins by strains of the Actinobacillus minor/porcitonsillarum complex.</title>
        <authorList>
            <person name="Arya G."/>
            <person name="Niven D.F."/>
        </authorList>
    </citation>
    <scope>NUCLEOTIDE SEQUENCE [LARGE SCALE GENOMIC DNA]</scope>
    <source>
        <strain evidence="3">strain 202</strain>
    </source>
</reference>
<evidence type="ECO:0000313" key="3">
    <source>
        <dbReference type="Proteomes" id="UP000003394"/>
    </source>
</evidence>
<sequence length="550" mass="61810">MGISKLFHGGFMRLCGRSWFQKLIVILLLCQFFYVQTAYAFAPIAVGGRIVLTRVLGNVVAKRAITSVAANDASIVALRTMQTYRALGTVAANDARFALSATSTLRHAKDISWVALALGSGVISLSDLNVEGNDKVSVAFEPSAVKLADGRYAIQVNGETKIVNANPSKNDPVIYQYSKEKKQISDELSEVYKSDTLDNRYKYFDELRTGEYAQSNSLEKLSEYMSQEEWGGKGEESYLSVNINGKEHQYLYSKTTVENRYLRHQQIGDRIHPTVRQTFTEKQLRYDFNPMLSGYTGEDTVYSFNPPKESDYQISTRTTTVSYINFEINPNWVGDNIQTTPQEQQLGSIADLDLGLYTQPLTATQLAQLFNALMMSAASQADYEGIPFSPTNPITAQEVQASLQELGLSQPTFQDLFTKAGTGDQITFEYTTNTSPVVNPSPSTNPNTRPNEGGRFDEDADLSELEYPELETPTAREILEPFNQFFPKLKNFKLTSHSAQCPKWQIDIPFLNFNYELKEHCELIEEQKNLIKVIFTILWGFIALRHLLSA</sequence>
<feature type="compositionally biased region" description="Low complexity" evidence="1">
    <location>
        <begin position="432"/>
        <end position="451"/>
    </location>
</feature>